<dbReference type="PANTHER" id="PTHR11548">
    <property type="entry name" value="THYMIDYLATE SYNTHASE 1"/>
    <property type="match status" value="1"/>
</dbReference>
<evidence type="ECO:0000256" key="4">
    <source>
        <dbReference type="ARBA" id="ARBA00015931"/>
    </source>
</evidence>
<evidence type="ECO:0000256" key="3">
    <source>
        <dbReference type="ARBA" id="ARBA00011947"/>
    </source>
</evidence>
<dbReference type="Gene3D" id="3.30.572.10">
    <property type="entry name" value="Thymidylate synthase/dCMP hydroxymethylase domain"/>
    <property type="match status" value="2"/>
</dbReference>
<sequence length="491" mass="56407">MSFDKIYADLVLAIKEKGILQNPDEVRAHYEDGEPAPAYAIEGVSFEITPDMGLPILKSKFVGSKWAFTELEWIWQAMSNDVKWLQERGVTIWDSWTVPANYYTDERDIVFVDKKNTTTVYGEPQVNGTLVSREPLDKKLAKHWKSMMTRVYAKSGRKARFYRNRGVQVHPDWWDVNNFVKDVKNLPNFCYKLTDWNNFVLDKDYYGDAIYSRDTCIWLPQAENVLYQESVYPIEVTDSNGNSTTFLGIRAVSDKLGIPTSTVHRFINKGEKLNGCKGNNRRFNGYVFKSIAVPEDKLARLSLLEGTLGKAYGFQLSHRKIKVNGVLLNQVEYVLHQLKNNPSSRRIMTSLWDVDDLDNMALQPCVWATHWTVQGGKLNLHVKQRSADVCLGLPFNVLQYHALHVVMSKVSGLELGTMFWNIDNAHIYDRHMVQAVEQVTAPMTEEVLNAEPKLVLPWEEANMTNFFECPLSELKVEGYKHNGRFNYEVAI</sequence>
<dbReference type="Proteomes" id="UP000516197">
    <property type="component" value="Segment"/>
</dbReference>
<proteinExistence type="inferred from homology"/>
<keyword evidence="6" id="KW-0808">Transferase</keyword>
<dbReference type="GO" id="GO:0032259">
    <property type="term" value="P:methylation"/>
    <property type="evidence" value="ECO:0007669"/>
    <property type="project" value="UniProtKB-KW"/>
</dbReference>
<dbReference type="InterPro" id="IPR023451">
    <property type="entry name" value="Thymidate_synth/dCMP_Mease_dom"/>
</dbReference>
<protein>
    <recommendedName>
        <fullName evidence="4">Thymidylate synthase</fullName>
        <ecNumber evidence="3">2.1.1.45</ecNumber>
    </recommendedName>
</protein>
<dbReference type="EMBL" id="MT856905">
    <property type="protein sequence ID" value="QNL31136.1"/>
    <property type="molecule type" value="Genomic_DNA"/>
</dbReference>
<evidence type="ECO:0000256" key="1">
    <source>
        <dbReference type="ARBA" id="ARBA00009972"/>
    </source>
</evidence>
<dbReference type="GO" id="GO:0006231">
    <property type="term" value="P:dTMP biosynthetic process"/>
    <property type="evidence" value="ECO:0007669"/>
    <property type="project" value="InterPro"/>
</dbReference>
<evidence type="ECO:0000256" key="5">
    <source>
        <dbReference type="ARBA" id="ARBA00022603"/>
    </source>
</evidence>
<dbReference type="InterPro" id="IPR000398">
    <property type="entry name" value="Thymidylate_synthase"/>
</dbReference>
<dbReference type="PANTHER" id="PTHR11548:SF1">
    <property type="entry name" value="THYMIDYLATE SYNTHASE 1"/>
    <property type="match status" value="1"/>
</dbReference>
<dbReference type="InterPro" id="IPR036926">
    <property type="entry name" value="Thymidate_synth/dCMP_Mease_sf"/>
</dbReference>
<keyword evidence="7" id="KW-0545">Nucleotide biosynthesis</keyword>
<comment type="similarity">
    <text evidence="1">Belongs to the thymidylate synthase family.</text>
</comment>
<evidence type="ECO:0000313" key="10">
    <source>
        <dbReference type="EMBL" id="QNL31136.1"/>
    </source>
</evidence>
<reference evidence="10 11" key="1">
    <citation type="submission" date="2020-08" db="EMBL/GenBank/DDBJ databases">
        <title>Characterizing phage-host interactions in a simplified human intestinal 1 barrier model.</title>
        <authorList>
            <person name="Buttimer C.T.H."/>
            <person name="Nunez-Sanchez M.A."/>
            <person name="Colom J."/>
            <person name="Walsh L."/>
            <person name="Bolocan A."/>
            <person name="Pang R."/>
            <person name="Gahan C."/>
            <person name="Hill C."/>
        </authorList>
    </citation>
    <scope>NUCLEOTIDE SEQUENCE [LARGE SCALE GENOMIC DNA]</scope>
</reference>
<feature type="domain" description="Thymidylate synthase/dCMP hydroxymethylase" evidence="9">
    <location>
        <begin position="6"/>
        <end position="126"/>
    </location>
</feature>
<dbReference type="InterPro" id="IPR020940">
    <property type="entry name" value="Thymidylate_synthase_AS"/>
</dbReference>
<evidence type="ECO:0000256" key="8">
    <source>
        <dbReference type="PROSITE-ProRule" id="PRU10016"/>
    </source>
</evidence>
<evidence type="ECO:0000256" key="6">
    <source>
        <dbReference type="ARBA" id="ARBA00022679"/>
    </source>
</evidence>
<feature type="active site" evidence="8">
    <location>
        <position position="365"/>
    </location>
</feature>
<dbReference type="CDD" id="cd00351">
    <property type="entry name" value="TS_Pyrimidine_HMase"/>
    <property type="match status" value="1"/>
</dbReference>
<dbReference type="SUPFAM" id="SSF55831">
    <property type="entry name" value="Thymidylate synthase/dCMP hydroxymethylase"/>
    <property type="match status" value="2"/>
</dbReference>
<dbReference type="GO" id="GO:0004799">
    <property type="term" value="F:thymidylate synthase activity"/>
    <property type="evidence" value="ECO:0007669"/>
    <property type="project" value="UniProtKB-EC"/>
</dbReference>
<organism evidence="10 11">
    <name type="scientific">Enterococcus phage vB_EfaM_A2</name>
    <dbReference type="NCBI Taxonomy" id="2767513"/>
    <lineage>
        <taxon>Viruses</taxon>
        <taxon>Duplodnaviria</taxon>
        <taxon>Heunggongvirae</taxon>
        <taxon>Uroviricota</taxon>
        <taxon>Caudoviricetes</taxon>
        <taxon>Herelleviridae</taxon>
        <taxon>Brockvirinae</taxon>
        <taxon>Schiekvirus</taxon>
        <taxon>Schiekvirus A2</taxon>
    </lineage>
</organism>
<evidence type="ECO:0000259" key="9">
    <source>
        <dbReference type="Pfam" id="PF00303"/>
    </source>
</evidence>
<keyword evidence="11" id="KW-1185">Reference proteome</keyword>
<dbReference type="InterPro" id="IPR045097">
    <property type="entry name" value="Thymidate_synth/dCMP_Mease"/>
</dbReference>
<dbReference type="PROSITE" id="PS00091">
    <property type="entry name" value="THYMIDYLATE_SYNTHASE"/>
    <property type="match status" value="1"/>
</dbReference>
<evidence type="ECO:0000313" key="11">
    <source>
        <dbReference type="Proteomes" id="UP000516197"/>
    </source>
</evidence>
<accession>A0A7G9A3E7</accession>
<feature type="domain" description="Thymidylate synthase/dCMP hydroxymethylase" evidence="9">
    <location>
        <begin position="305"/>
        <end position="491"/>
    </location>
</feature>
<comment type="subunit">
    <text evidence="2">Homodimer.</text>
</comment>
<keyword evidence="5" id="KW-0489">Methyltransferase</keyword>
<name>A0A7G9A3E7_9CAUD</name>
<gene>
    <name evidence="10" type="ORF">A2_68</name>
</gene>
<evidence type="ECO:0000256" key="2">
    <source>
        <dbReference type="ARBA" id="ARBA00011738"/>
    </source>
</evidence>
<dbReference type="Pfam" id="PF00303">
    <property type="entry name" value="Thymidylat_synt"/>
    <property type="match status" value="2"/>
</dbReference>
<dbReference type="EC" id="2.1.1.45" evidence="3"/>
<evidence type="ECO:0000256" key="7">
    <source>
        <dbReference type="ARBA" id="ARBA00022727"/>
    </source>
</evidence>
<dbReference type="NCBIfam" id="TIGR03284">
    <property type="entry name" value="thym_sym"/>
    <property type="match status" value="1"/>
</dbReference>